<comment type="similarity">
    <text evidence="3 9">Belongs to the alpha/beta interferon family.</text>
</comment>
<evidence type="ECO:0000256" key="10">
    <source>
        <dbReference type="SAM" id="SignalP"/>
    </source>
</evidence>
<feature type="signal peptide" evidence="10">
    <location>
        <begin position="1"/>
        <end position="28"/>
    </location>
</feature>
<evidence type="ECO:0000256" key="3">
    <source>
        <dbReference type="ARBA" id="ARBA00011033"/>
    </source>
</evidence>
<dbReference type="InterPro" id="IPR000471">
    <property type="entry name" value="Interferon_alpha/beta/delta"/>
</dbReference>
<keyword evidence="7 9" id="KW-0051">Antiviral defense</keyword>
<accession>A0A852EHQ4</accession>
<keyword evidence="12" id="KW-1185">Reference proteome</keyword>
<evidence type="ECO:0000313" key="12">
    <source>
        <dbReference type="Proteomes" id="UP000656497"/>
    </source>
</evidence>
<evidence type="ECO:0000256" key="9">
    <source>
        <dbReference type="RuleBase" id="RU000436"/>
    </source>
</evidence>
<comment type="subcellular location">
    <subcellularLocation>
        <location evidence="2">Secreted</location>
    </subcellularLocation>
</comment>
<dbReference type="GO" id="GO:0006955">
    <property type="term" value="P:immune response"/>
    <property type="evidence" value="ECO:0007669"/>
    <property type="project" value="UniProtKB-ARBA"/>
</dbReference>
<comment type="caution">
    <text evidence="11">The sequence shown here is derived from an EMBL/GenBank/DDBJ whole genome shotgun (WGS) entry which is preliminary data.</text>
</comment>
<feature type="non-terminal residue" evidence="11">
    <location>
        <position position="1"/>
    </location>
</feature>
<feature type="non-terminal residue" evidence="11">
    <location>
        <position position="183"/>
    </location>
</feature>
<evidence type="ECO:0000256" key="5">
    <source>
        <dbReference type="ARBA" id="ARBA00022525"/>
    </source>
</evidence>
<comment type="function">
    <text evidence="1">Has antiviral activities.</text>
</comment>
<keyword evidence="4 9" id="KW-0202">Cytokine</keyword>
<dbReference type="GO" id="GO:0005125">
    <property type="term" value="F:cytokine activity"/>
    <property type="evidence" value="ECO:0007669"/>
    <property type="project" value="UniProtKB-KW"/>
</dbReference>
<evidence type="ECO:0000256" key="1">
    <source>
        <dbReference type="ARBA" id="ARBA00002718"/>
    </source>
</evidence>
<dbReference type="Pfam" id="PF00143">
    <property type="entry name" value="Interferon"/>
    <property type="match status" value="1"/>
</dbReference>
<dbReference type="GO" id="GO:0005615">
    <property type="term" value="C:extracellular space"/>
    <property type="evidence" value="ECO:0007669"/>
    <property type="project" value="UniProtKB-KW"/>
</dbReference>
<evidence type="ECO:0000256" key="6">
    <source>
        <dbReference type="ARBA" id="ARBA00022729"/>
    </source>
</evidence>
<feature type="chain" id="PRO_5032471992" evidence="10">
    <location>
        <begin position="29"/>
        <end position="183"/>
    </location>
</feature>
<evidence type="ECO:0000256" key="7">
    <source>
        <dbReference type="ARBA" id="ARBA00023118"/>
    </source>
</evidence>
<dbReference type="InterPro" id="IPR009079">
    <property type="entry name" value="4_helix_cytokine-like_core"/>
</dbReference>
<name>A0A852EHQ4_VIDMA</name>
<evidence type="ECO:0000256" key="2">
    <source>
        <dbReference type="ARBA" id="ARBA00004613"/>
    </source>
</evidence>
<dbReference type="PROSITE" id="PS00252">
    <property type="entry name" value="INTERFERON_A_B_D"/>
    <property type="match status" value="1"/>
</dbReference>
<dbReference type="GO" id="GO:0051607">
    <property type="term" value="P:defense response to virus"/>
    <property type="evidence" value="ECO:0007669"/>
    <property type="project" value="UniProtKB-KW"/>
</dbReference>
<evidence type="ECO:0000256" key="8">
    <source>
        <dbReference type="ARBA" id="ARBA00023157"/>
    </source>
</evidence>
<keyword evidence="6 10" id="KW-0732">Signal</keyword>
<dbReference type="GO" id="GO:0005126">
    <property type="term" value="F:cytokine receptor binding"/>
    <property type="evidence" value="ECO:0007669"/>
    <property type="project" value="InterPro"/>
</dbReference>
<keyword evidence="8" id="KW-1015">Disulfide bond</keyword>
<organism evidence="11 12">
    <name type="scientific">Vidua macroura</name>
    <name type="common">Pin-tailed whydah</name>
    <dbReference type="NCBI Taxonomy" id="187451"/>
    <lineage>
        <taxon>Eukaryota</taxon>
        <taxon>Metazoa</taxon>
        <taxon>Chordata</taxon>
        <taxon>Craniata</taxon>
        <taxon>Vertebrata</taxon>
        <taxon>Euteleostomi</taxon>
        <taxon>Archelosauria</taxon>
        <taxon>Archosauria</taxon>
        <taxon>Dinosauria</taxon>
        <taxon>Saurischia</taxon>
        <taxon>Theropoda</taxon>
        <taxon>Coelurosauria</taxon>
        <taxon>Aves</taxon>
        <taxon>Neognathae</taxon>
        <taxon>Neoaves</taxon>
        <taxon>Telluraves</taxon>
        <taxon>Australaves</taxon>
        <taxon>Passeriformes</taxon>
        <taxon>Passeroidea</taxon>
        <taxon>Estrildidae</taxon>
        <taxon>Viduinae</taxon>
        <taxon>Vidua</taxon>
    </lineage>
</organism>
<reference evidence="11" key="1">
    <citation type="submission" date="2019-09" db="EMBL/GenBank/DDBJ databases">
        <title>Bird 10,000 Genomes (B10K) Project - Family phase.</title>
        <authorList>
            <person name="Zhang G."/>
        </authorList>
    </citation>
    <scope>NUCLEOTIDE SEQUENCE</scope>
    <source>
        <strain evidence="11">B10K-DU-002-50</strain>
        <tissue evidence="11">Muscle</tissue>
    </source>
</reference>
<dbReference type="EMBL" id="WBNN01016707">
    <property type="protein sequence ID" value="NXQ02122.1"/>
    <property type="molecule type" value="Genomic_DNA"/>
</dbReference>
<sequence length="183" mass="20865">MAVPGCAQPRLWHCTLALLLLIVALTTGLTCQHLRTHDPADALQLLKDMAPKMTEPCNLQKPPFFPDTLLPDNLRPHQAATIVLHILEHLLHTLSGSSSSQHWPSHARNQLLNKLQHHIHHLEQCLPDNAPLFKGPRNPLLAINKYFRDIHLFLLAHNHSACAWDHVRLEALDCFRHMDKLLR</sequence>
<dbReference type="PANTHER" id="PTHR11691:SF73">
    <property type="entry name" value="INTERFERON BETA"/>
    <property type="match status" value="1"/>
</dbReference>
<protein>
    <submittedName>
        <fullName evidence="11">IFN protein</fullName>
    </submittedName>
</protein>
<evidence type="ECO:0000256" key="4">
    <source>
        <dbReference type="ARBA" id="ARBA00022514"/>
    </source>
</evidence>
<dbReference type="PANTHER" id="PTHR11691">
    <property type="entry name" value="TYPE I INTERFERON"/>
    <property type="match status" value="1"/>
</dbReference>
<dbReference type="Proteomes" id="UP000656497">
    <property type="component" value="Unassembled WGS sequence"/>
</dbReference>
<gene>
    <name evidence="11" type="primary">Ifn</name>
    <name evidence="11" type="ORF">VIDMAC_R10389</name>
</gene>
<dbReference type="Gene3D" id="1.20.1250.10">
    <property type="match status" value="1"/>
</dbReference>
<dbReference type="SUPFAM" id="SSF47266">
    <property type="entry name" value="4-helical cytokines"/>
    <property type="match status" value="1"/>
</dbReference>
<keyword evidence="5" id="KW-0964">Secreted</keyword>
<proteinExistence type="inferred from homology"/>
<dbReference type="SMART" id="SM00076">
    <property type="entry name" value="IFabd"/>
    <property type="match status" value="1"/>
</dbReference>
<evidence type="ECO:0000313" key="11">
    <source>
        <dbReference type="EMBL" id="NXQ02122.1"/>
    </source>
</evidence>
<dbReference type="AlphaFoldDB" id="A0A852EHQ4"/>